<dbReference type="RefSeq" id="WP_307698103.1">
    <property type="nucleotide sequence ID" value="NZ_JAUSRU010000006.1"/>
</dbReference>
<protein>
    <submittedName>
        <fullName evidence="3">Antirestriction protein ArdC</fullName>
    </submittedName>
</protein>
<dbReference type="AlphaFoldDB" id="A0AAE4C053"/>
<dbReference type="SUPFAM" id="SSF117281">
    <property type="entry name" value="Kelch motif"/>
    <property type="match status" value="1"/>
</dbReference>
<accession>A0AAE4C053</accession>
<feature type="domain" description="N-terminal" evidence="1">
    <location>
        <begin position="16"/>
        <end position="115"/>
    </location>
</feature>
<evidence type="ECO:0000313" key="4">
    <source>
        <dbReference type="Proteomes" id="UP001184828"/>
    </source>
</evidence>
<dbReference type="InterPro" id="IPR041459">
    <property type="entry name" value="MPTase-PolyVal"/>
</dbReference>
<dbReference type="SMART" id="SM00612">
    <property type="entry name" value="Kelch"/>
    <property type="match status" value="1"/>
</dbReference>
<dbReference type="Pfam" id="PF08401">
    <property type="entry name" value="ArdcN"/>
    <property type="match status" value="1"/>
</dbReference>
<evidence type="ECO:0000259" key="2">
    <source>
        <dbReference type="Pfam" id="PF18818"/>
    </source>
</evidence>
<dbReference type="Pfam" id="PF18818">
    <property type="entry name" value="MPTase-PolyVal"/>
    <property type="match status" value="1"/>
</dbReference>
<dbReference type="Proteomes" id="UP001184828">
    <property type="component" value="Unassembled WGS sequence"/>
</dbReference>
<dbReference type="InterPro" id="IPR013610">
    <property type="entry name" value="ArdC_N"/>
</dbReference>
<feature type="domain" description="Polyvalent protein metallopeptidase" evidence="2">
    <location>
        <begin position="178"/>
        <end position="300"/>
    </location>
</feature>
<dbReference type="InterPro" id="IPR006652">
    <property type="entry name" value="Kelch_1"/>
</dbReference>
<gene>
    <name evidence="3" type="ORF">J2738_004956</name>
</gene>
<name>A0AAE4C053_VARPD</name>
<dbReference type="InterPro" id="IPR037293">
    <property type="entry name" value="Gal_Oxidase_central_sf"/>
</dbReference>
<reference evidence="3" key="1">
    <citation type="submission" date="2023-07" db="EMBL/GenBank/DDBJ databases">
        <title>Sorghum-associated microbial communities from plants grown in Nebraska, USA.</title>
        <authorList>
            <person name="Schachtman D."/>
        </authorList>
    </citation>
    <scope>NUCLEOTIDE SEQUENCE</scope>
    <source>
        <strain evidence="3">DS2114</strain>
    </source>
</reference>
<organism evidence="3 4">
    <name type="scientific">Variovorax paradoxus</name>
    <dbReference type="NCBI Taxonomy" id="34073"/>
    <lineage>
        <taxon>Bacteria</taxon>
        <taxon>Pseudomonadati</taxon>
        <taxon>Pseudomonadota</taxon>
        <taxon>Betaproteobacteria</taxon>
        <taxon>Burkholderiales</taxon>
        <taxon>Comamonadaceae</taxon>
        <taxon>Variovorax</taxon>
    </lineage>
</organism>
<sequence length="559" mass="61033">MAESAGAAVRGRDRMDVRQMVTDRIIAMLEKGGSVFRERWTRAAARGVPRNGKTGAPYRGANVLLLWEAAIEAGYASHVWLTYRQAQSLGARVRQGERGVLCAHFERRARARLDDTDDVLAEGGVDEEALTARSGARAGVLLCRPFWLFNLAQIDGLPLEVVDLGIASPAASQGPVEQAMRLLGGCNATIRHGFDRAAYLPTLDEIRLPWPRQFTSAEALCATALHEMVHWSGHPERLNRSFGRRFGDAAYAFEELVAELGSAFLLGHCGLVDATVEGHAAYIDAWLKVLRADRTAIFTARIESRIATKVPDLAPGCRQDRVREHCRTVSGERQRQHHGAAVHGSERQCLYLGAVRRRQRARHGIRQHHRLALSSDTSSWTTSTFSSTRLLPTMTTLADGRVLLAGGAGNGGVRLTTAEVYNPDANVWTAAAAMSAARRAASAVLLDDGGVLAVGGFNRDSLDSVERYAPWPVGGCRAIYLEAQLQKARGIGHYFFQTPSLGLAARLRAVDVGARQPKSLADGLHWSSRFSKERTRNLPSIRGVLRSFLEDLENGELAP</sequence>
<proteinExistence type="predicted"/>
<dbReference type="EMBL" id="JAVDQZ010000008">
    <property type="protein sequence ID" value="MDR6428792.1"/>
    <property type="molecule type" value="Genomic_DNA"/>
</dbReference>
<comment type="caution">
    <text evidence="3">The sequence shown here is derived from an EMBL/GenBank/DDBJ whole genome shotgun (WGS) entry which is preliminary data.</text>
</comment>
<dbReference type="InterPro" id="IPR015915">
    <property type="entry name" value="Kelch-typ_b-propeller"/>
</dbReference>
<dbReference type="GO" id="GO:0003697">
    <property type="term" value="F:single-stranded DNA binding"/>
    <property type="evidence" value="ECO:0007669"/>
    <property type="project" value="InterPro"/>
</dbReference>
<dbReference type="Gene3D" id="2.130.10.80">
    <property type="entry name" value="Galactose oxidase/kelch, beta-propeller"/>
    <property type="match status" value="1"/>
</dbReference>
<evidence type="ECO:0000259" key="1">
    <source>
        <dbReference type="Pfam" id="PF08401"/>
    </source>
</evidence>
<evidence type="ECO:0000313" key="3">
    <source>
        <dbReference type="EMBL" id="MDR6428792.1"/>
    </source>
</evidence>